<dbReference type="FunFam" id="1.10.1060.10:FF:000005">
    <property type="entry name" value="Succinate dehydrogenase iron-sulfur subunit"/>
    <property type="match status" value="1"/>
</dbReference>
<dbReference type="GO" id="GO:0051538">
    <property type="term" value="F:3 iron, 4 sulfur cluster binding"/>
    <property type="evidence" value="ECO:0007669"/>
    <property type="project" value="UniProtKB-KW"/>
</dbReference>
<proteinExistence type="inferred from homology"/>
<feature type="domain" description="4Fe-4S ferredoxin-type" evidence="14">
    <location>
        <begin position="148"/>
        <end position="169"/>
    </location>
</feature>
<evidence type="ECO:0000256" key="13">
    <source>
        <dbReference type="ARBA" id="ARBA00034078"/>
    </source>
</evidence>
<dbReference type="GO" id="GO:0051539">
    <property type="term" value="F:4 iron, 4 sulfur cluster binding"/>
    <property type="evidence" value="ECO:0007669"/>
    <property type="project" value="UniProtKB-KW"/>
</dbReference>
<comment type="cofactor">
    <cofactor evidence="13">
        <name>[2Fe-2S] cluster</name>
        <dbReference type="ChEBI" id="CHEBI:190135"/>
    </cofactor>
</comment>
<dbReference type="InterPro" id="IPR050573">
    <property type="entry name" value="SDH/FRD_Iron-Sulfur"/>
</dbReference>
<keyword evidence="10" id="KW-0408">Iron</keyword>
<evidence type="ECO:0000256" key="9">
    <source>
        <dbReference type="ARBA" id="ARBA00023002"/>
    </source>
</evidence>
<accession>A0A517YVG6</accession>
<dbReference type="EMBL" id="CP036425">
    <property type="protein sequence ID" value="QDU34228.1"/>
    <property type="molecule type" value="Genomic_DNA"/>
</dbReference>
<evidence type="ECO:0000256" key="3">
    <source>
        <dbReference type="ARBA" id="ARBA00009433"/>
    </source>
</evidence>
<dbReference type="Proteomes" id="UP000317369">
    <property type="component" value="Chromosome"/>
</dbReference>
<dbReference type="GO" id="GO:0046872">
    <property type="term" value="F:metal ion binding"/>
    <property type="evidence" value="ECO:0007669"/>
    <property type="project" value="UniProtKB-KW"/>
</dbReference>
<keyword evidence="5" id="KW-0004">4Fe-4S</keyword>
<dbReference type="KEGG" id="pcor:KS4_22930"/>
<dbReference type="PROSITE" id="PS00198">
    <property type="entry name" value="4FE4S_FER_1"/>
    <property type="match status" value="1"/>
</dbReference>
<keyword evidence="11" id="KW-0411">Iron-sulfur</keyword>
<dbReference type="Pfam" id="PF13183">
    <property type="entry name" value="Fer4_8"/>
    <property type="match status" value="1"/>
</dbReference>
<dbReference type="GO" id="GO:0051537">
    <property type="term" value="F:2 iron, 2 sulfur cluster binding"/>
    <property type="evidence" value="ECO:0007669"/>
    <property type="project" value="UniProtKB-KW"/>
</dbReference>
<dbReference type="InterPro" id="IPR009051">
    <property type="entry name" value="Helical_ferredxn"/>
</dbReference>
<evidence type="ECO:0000256" key="11">
    <source>
        <dbReference type="ARBA" id="ARBA00023014"/>
    </source>
</evidence>
<comment type="cofactor">
    <cofactor evidence="2">
        <name>[4Fe-4S] cluster</name>
        <dbReference type="ChEBI" id="CHEBI:49883"/>
    </cofactor>
</comment>
<evidence type="ECO:0000256" key="6">
    <source>
        <dbReference type="ARBA" id="ARBA00022532"/>
    </source>
</evidence>
<keyword evidence="7" id="KW-0001">2Fe-2S</keyword>
<dbReference type="InterPro" id="IPR025192">
    <property type="entry name" value="Succ_DH/fum_Rdtase_N"/>
</dbReference>
<comment type="similarity">
    <text evidence="3">Belongs to the succinate dehydrogenase/fumarate reductase iron-sulfur protein family.</text>
</comment>
<dbReference type="Pfam" id="PF13085">
    <property type="entry name" value="Fer2_3"/>
    <property type="match status" value="1"/>
</dbReference>
<reference evidence="15 16" key="1">
    <citation type="submission" date="2019-02" db="EMBL/GenBank/DDBJ databases">
        <title>Deep-cultivation of Planctomycetes and their phenomic and genomic characterization uncovers novel biology.</title>
        <authorList>
            <person name="Wiegand S."/>
            <person name="Jogler M."/>
            <person name="Boedeker C."/>
            <person name="Pinto D."/>
            <person name="Vollmers J."/>
            <person name="Rivas-Marin E."/>
            <person name="Kohn T."/>
            <person name="Peeters S.H."/>
            <person name="Heuer A."/>
            <person name="Rast P."/>
            <person name="Oberbeckmann S."/>
            <person name="Bunk B."/>
            <person name="Jeske O."/>
            <person name="Meyerdierks A."/>
            <person name="Storesund J.E."/>
            <person name="Kallscheuer N."/>
            <person name="Luecker S."/>
            <person name="Lage O.M."/>
            <person name="Pohl T."/>
            <person name="Merkel B.J."/>
            <person name="Hornburger P."/>
            <person name="Mueller R.-W."/>
            <person name="Bruemmer F."/>
            <person name="Labrenz M."/>
            <person name="Spormann A.M."/>
            <person name="Op den Camp H."/>
            <person name="Overmann J."/>
            <person name="Amann R."/>
            <person name="Jetten M.S.M."/>
            <person name="Mascher T."/>
            <person name="Medema M.H."/>
            <person name="Devos D.P."/>
            <person name="Kaster A.-K."/>
            <person name="Ovreas L."/>
            <person name="Rohde M."/>
            <person name="Galperin M.Y."/>
            <person name="Jogler C."/>
        </authorList>
    </citation>
    <scope>NUCLEOTIDE SEQUENCE [LARGE SCALE GENOMIC DNA]</scope>
    <source>
        <strain evidence="15 16">KS4</strain>
    </source>
</reference>
<dbReference type="InterPro" id="IPR036010">
    <property type="entry name" value="2Fe-2S_ferredoxin-like_sf"/>
</dbReference>
<dbReference type="PANTHER" id="PTHR11921">
    <property type="entry name" value="SUCCINATE DEHYDROGENASE IRON-SULFUR PROTEIN"/>
    <property type="match status" value="1"/>
</dbReference>
<keyword evidence="6" id="KW-0816">Tricarboxylic acid cycle</keyword>
<evidence type="ECO:0000259" key="14">
    <source>
        <dbReference type="PROSITE" id="PS51379"/>
    </source>
</evidence>
<dbReference type="RefSeq" id="WP_145077904.1">
    <property type="nucleotide sequence ID" value="NZ_CP036425.1"/>
</dbReference>
<dbReference type="OrthoDB" id="9804391at2"/>
<dbReference type="EC" id="1.3.5.1" evidence="4"/>
<dbReference type="GO" id="GO:0006099">
    <property type="term" value="P:tricarboxylic acid cycle"/>
    <property type="evidence" value="ECO:0007669"/>
    <property type="project" value="UniProtKB-KW"/>
</dbReference>
<evidence type="ECO:0000256" key="7">
    <source>
        <dbReference type="ARBA" id="ARBA00022714"/>
    </source>
</evidence>
<evidence type="ECO:0000256" key="2">
    <source>
        <dbReference type="ARBA" id="ARBA00001966"/>
    </source>
</evidence>
<dbReference type="InterPro" id="IPR004489">
    <property type="entry name" value="Succ_DH/fum_Rdtase_Fe-S"/>
</dbReference>
<dbReference type="GO" id="GO:0022904">
    <property type="term" value="P:respiratory electron transport chain"/>
    <property type="evidence" value="ECO:0007669"/>
    <property type="project" value="TreeGrafter"/>
</dbReference>
<keyword evidence="8" id="KW-0479">Metal-binding</keyword>
<gene>
    <name evidence="15" type="primary">frdB</name>
    <name evidence="15" type="ORF">KS4_22930</name>
</gene>
<dbReference type="InterPro" id="IPR017896">
    <property type="entry name" value="4Fe4S_Fe-S-bd"/>
</dbReference>
<dbReference type="InterPro" id="IPR012675">
    <property type="entry name" value="Beta-grasp_dom_sf"/>
</dbReference>
<evidence type="ECO:0000256" key="10">
    <source>
        <dbReference type="ARBA" id="ARBA00023004"/>
    </source>
</evidence>
<dbReference type="InterPro" id="IPR017900">
    <property type="entry name" value="4Fe4S_Fe_S_CS"/>
</dbReference>
<evidence type="ECO:0000313" key="15">
    <source>
        <dbReference type="EMBL" id="QDU34228.1"/>
    </source>
</evidence>
<evidence type="ECO:0000256" key="1">
    <source>
        <dbReference type="ARBA" id="ARBA00001927"/>
    </source>
</evidence>
<dbReference type="PANTHER" id="PTHR11921:SF29">
    <property type="entry name" value="SUCCINATE DEHYDROGENASE [UBIQUINONE] IRON-SULFUR SUBUNIT, MITOCHONDRIAL"/>
    <property type="match status" value="1"/>
</dbReference>
<protein>
    <recommendedName>
        <fullName evidence="4">succinate dehydrogenase</fullName>
        <ecNumber evidence="4">1.3.5.1</ecNumber>
    </recommendedName>
</protein>
<keyword evidence="12" id="KW-0003">3Fe-4S</keyword>
<dbReference type="Gene3D" id="3.10.20.30">
    <property type="match status" value="1"/>
</dbReference>
<dbReference type="FunFam" id="3.10.20.30:FF:000018">
    <property type="entry name" value="Succinate dehydrogenase iron-sulfur subunit"/>
    <property type="match status" value="1"/>
</dbReference>
<dbReference type="Gene3D" id="1.10.1060.10">
    <property type="entry name" value="Alpha-helical ferredoxin"/>
    <property type="match status" value="1"/>
</dbReference>
<sequence>MSTKTFKVKVKRQDEAASASYWQTFDVDYTPNMNVISTLQKIAAKPVTADGKDVAPVVWDCGCLEEVCGACTMVINGRACQACSTLVDDLLEEASVIQIEPMSKFPVVRDLWVDRARMFNNLKRIKGWVPTDGTYDLGAGPQETQEEQDLRYAYSRCMTCGCCLEACPQFTKDNDFMGAQIFAQTDYFNSHATGKLLADDRLDVIMGEGGISDCGNSQNCVQVCPKELPLLNAIASVGRQATIYSIKRFFTGKK</sequence>
<dbReference type="SUPFAM" id="SSF54292">
    <property type="entry name" value="2Fe-2S ferredoxin-like"/>
    <property type="match status" value="1"/>
</dbReference>
<dbReference type="AlphaFoldDB" id="A0A517YVG6"/>
<evidence type="ECO:0000256" key="5">
    <source>
        <dbReference type="ARBA" id="ARBA00022485"/>
    </source>
</evidence>
<evidence type="ECO:0000313" key="16">
    <source>
        <dbReference type="Proteomes" id="UP000317369"/>
    </source>
</evidence>
<dbReference type="GO" id="GO:0008177">
    <property type="term" value="F:succinate dehydrogenase (quinone) activity"/>
    <property type="evidence" value="ECO:0007669"/>
    <property type="project" value="UniProtKB-EC"/>
</dbReference>
<dbReference type="GO" id="GO:0009055">
    <property type="term" value="F:electron transfer activity"/>
    <property type="evidence" value="ECO:0007669"/>
    <property type="project" value="InterPro"/>
</dbReference>
<keyword evidence="16" id="KW-1185">Reference proteome</keyword>
<comment type="cofactor">
    <cofactor evidence="1">
        <name>[3Fe-4S] cluster</name>
        <dbReference type="ChEBI" id="CHEBI:21137"/>
    </cofactor>
</comment>
<name>A0A517YVG6_9BACT</name>
<evidence type="ECO:0000256" key="12">
    <source>
        <dbReference type="ARBA" id="ARBA00023291"/>
    </source>
</evidence>
<dbReference type="NCBIfam" id="TIGR00384">
    <property type="entry name" value="dhsB"/>
    <property type="match status" value="1"/>
</dbReference>
<organism evidence="15 16">
    <name type="scientific">Poriferisphaera corsica</name>
    <dbReference type="NCBI Taxonomy" id="2528020"/>
    <lineage>
        <taxon>Bacteria</taxon>
        <taxon>Pseudomonadati</taxon>
        <taxon>Planctomycetota</taxon>
        <taxon>Phycisphaerae</taxon>
        <taxon>Phycisphaerales</taxon>
        <taxon>Phycisphaeraceae</taxon>
        <taxon>Poriferisphaera</taxon>
    </lineage>
</organism>
<evidence type="ECO:0000256" key="4">
    <source>
        <dbReference type="ARBA" id="ARBA00012792"/>
    </source>
</evidence>
<dbReference type="NCBIfam" id="NF006391">
    <property type="entry name" value="PRK08640.1"/>
    <property type="match status" value="1"/>
</dbReference>
<dbReference type="PROSITE" id="PS51379">
    <property type="entry name" value="4FE4S_FER_2"/>
    <property type="match status" value="1"/>
</dbReference>
<keyword evidence="9" id="KW-0560">Oxidoreductase</keyword>
<evidence type="ECO:0000256" key="8">
    <source>
        <dbReference type="ARBA" id="ARBA00022723"/>
    </source>
</evidence>
<dbReference type="SUPFAM" id="SSF46548">
    <property type="entry name" value="alpha-helical ferredoxin"/>
    <property type="match status" value="1"/>
</dbReference>